<accession>A0A0A9BK23</accession>
<dbReference type="AlphaFoldDB" id="A0A0A9BK23"/>
<name>A0A0A9BK23_ARUDO</name>
<evidence type="ECO:0000256" key="1">
    <source>
        <dbReference type="SAM" id="MobiDB-lite"/>
    </source>
</evidence>
<reference evidence="2" key="2">
    <citation type="journal article" date="2015" name="Data Brief">
        <title>Shoot transcriptome of the giant reed, Arundo donax.</title>
        <authorList>
            <person name="Barrero R.A."/>
            <person name="Guerrero F.D."/>
            <person name="Moolhuijzen P."/>
            <person name="Goolsby J.A."/>
            <person name="Tidwell J."/>
            <person name="Bellgard S.E."/>
            <person name="Bellgard M.I."/>
        </authorList>
    </citation>
    <scope>NUCLEOTIDE SEQUENCE</scope>
    <source>
        <tissue evidence="2">Shoot tissue taken approximately 20 cm above the soil surface</tissue>
    </source>
</reference>
<reference evidence="2" key="1">
    <citation type="submission" date="2014-09" db="EMBL/GenBank/DDBJ databases">
        <authorList>
            <person name="Magalhaes I.L.F."/>
            <person name="Oliveira U."/>
            <person name="Santos F.R."/>
            <person name="Vidigal T.H.D.A."/>
            <person name="Brescovit A.D."/>
            <person name="Santos A.J."/>
        </authorList>
    </citation>
    <scope>NUCLEOTIDE SEQUENCE</scope>
    <source>
        <tissue evidence="2">Shoot tissue taken approximately 20 cm above the soil surface</tissue>
    </source>
</reference>
<organism evidence="2">
    <name type="scientific">Arundo donax</name>
    <name type="common">Giant reed</name>
    <name type="synonym">Donax arundinaceus</name>
    <dbReference type="NCBI Taxonomy" id="35708"/>
    <lineage>
        <taxon>Eukaryota</taxon>
        <taxon>Viridiplantae</taxon>
        <taxon>Streptophyta</taxon>
        <taxon>Embryophyta</taxon>
        <taxon>Tracheophyta</taxon>
        <taxon>Spermatophyta</taxon>
        <taxon>Magnoliopsida</taxon>
        <taxon>Liliopsida</taxon>
        <taxon>Poales</taxon>
        <taxon>Poaceae</taxon>
        <taxon>PACMAD clade</taxon>
        <taxon>Arundinoideae</taxon>
        <taxon>Arundineae</taxon>
        <taxon>Arundo</taxon>
    </lineage>
</organism>
<proteinExistence type="predicted"/>
<dbReference type="EMBL" id="GBRH01233561">
    <property type="protein sequence ID" value="JAD64334.1"/>
    <property type="molecule type" value="Transcribed_RNA"/>
</dbReference>
<feature type="region of interest" description="Disordered" evidence="1">
    <location>
        <begin position="1"/>
        <end position="37"/>
    </location>
</feature>
<protein>
    <submittedName>
        <fullName evidence="2">Uncharacterized protein</fullName>
    </submittedName>
</protein>
<sequence length="105" mass="10704">MARRGRAMASPGAGPTEEAGGDGGAGDGRVLRHRSRVLPRPGARDCRVFTATGRTDSLHLLCDDEINASATDDGARAVAVELDVAAGESAPEAALQMAWDAASTS</sequence>
<evidence type="ECO:0000313" key="2">
    <source>
        <dbReference type="EMBL" id="JAD64334.1"/>
    </source>
</evidence>